<feature type="transmembrane region" description="Helical" evidence="2">
    <location>
        <begin position="26"/>
        <end position="45"/>
    </location>
</feature>
<keyword evidence="2" id="KW-0472">Membrane</keyword>
<organism evidence="5 6">
    <name type="scientific">Mangrovihabitans endophyticus</name>
    <dbReference type="NCBI Taxonomy" id="1751298"/>
    <lineage>
        <taxon>Bacteria</taxon>
        <taxon>Bacillati</taxon>
        <taxon>Actinomycetota</taxon>
        <taxon>Actinomycetes</taxon>
        <taxon>Micromonosporales</taxon>
        <taxon>Micromonosporaceae</taxon>
        <taxon>Mangrovihabitans</taxon>
    </lineage>
</organism>
<feature type="region of interest" description="Disordered" evidence="1">
    <location>
        <begin position="1"/>
        <end position="24"/>
    </location>
</feature>
<evidence type="ECO:0000313" key="5">
    <source>
        <dbReference type="EMBL" id="GGL13888.1"/>
    </source>
</evidence>
<dbReference type="InterPro" id="IPR027787">
    <property type="entry name" value="Alpha/beta-hydrolase_catalytic"/>
</dbReference>
<evidence type="ECO:0000256" key="2">
    <source>
        <dbReference type="SAM" id="Phobius"/>
    </source>
</evidence>
<feature type="transmembrane region" description="Helical" evidence="2">
    <location>
        <begin position="57"/>
        <end position="77"/>
    </location>
</feature>
<dbReference type="InterPro" id="IPR027788">
    <property type="entry name" value="Alpha/beta-hydrolase_N_dom"/>
</dbReference>
<keyword evidence="6" id="KW-1185">Reference proteome</keyword>
<comment type="caution">
    <text evidence="5">The sequence shown here is derived from an EMBL/GenBank/DDBJ whole genome shotgun (WGS) entry which is preliminary data.</text>
</comment>
<sequence length="555" mass="60111">MSVATRTDEEHDGAQPGPPSRPRGRIVRRGLSLTGVTVAVIFFCLSQTPSLLPRAWFLQGVVSGITAAMGYGLGVAAGWRLIRGRAVRIGWYLLTIAGPPAIGIFVILGTRWQRDLRRRLGMETLDSAYTFRMLLISFVAFGVLLLAARALRLAVRCLALVLSRFTPEPVAYSAGFVVVALLSVMAMDSLVVGNMFAEADRRASLTNDGTDADVVPPVSGLRSGGPDSLVPWSTLGRQGRDFVGKGPTRRQLTRFAGRPAAEPIRVYTGLASAGSVTSRADLAVREMDRTGAFNRAVVAVFIPTGTGWVDGAVTNSLEYMYAGDTALVSMQYSYLPSWISFLTDRSKVAEAASALIGAVHERWARMPADQRPQLLVFGESLGSLGVERAFGSAQSMADGADGVLLEGPTFANPVHQRLIATRDRGSPVWSPVHSSGPPVRFAARPATLRRRAGPQPGVVYMQNPTDPIVWWSPSLLYRSPAWLHDPRGPDVSPDMHWYPGITFWQTTVDLLFSRQAPAGRGHQYQSGTVDAWAALAPPPGWTVRDTLRLRGLLDR</sequence>
<feature type="compositionally biased region" description="Basic and acidic residues" evidence="1">
    <location>
        <begin position="1"/>
        <end position="13"/>
    </location>
</feature>
<proteinExistence type="predicted"/>
<dbReference type="RefSeq" id="WP_189082297.1">
    <property type="nucleotide sequence ID" value="NZ_BMMX01000042.1"/>
</dbReference>
<protein>
    <recommendedName>
        <fullName evidence="7">Alpha/beta-hydrolase family protein</fullName>
    </recommendedName>
</protein>
<feature type="transmembrane region" description="Helical" evidence="2">
    <location>
        <begin position="171"/>
        <end position="192"/>
    </location>
</feature>
<dbReference type="Pfam" id="PF15420">
    <property type="entry name" value="Abhydrolase_9_N"/>
    <property type="match status" value="1"/>
</dbReference>
<feature type="domain" description="Alpha/beta-hydrolase N-terminal" evidence="4">
    <location>
        <begin position="48"/>
        <end position="247"/>
    </location>
</feature>
<keyword evidence="2" id="KW-0812">Transmembrane</keyword>
<accession>A0A8J3C3N8</accession>
<reference evidence="5" key="1">
    <citation type="journal article" date="2014" name="Int. J. Syst. Evol. Microbiol.">
        <title>Complete genome sequence of Corynebacterium casei LMG S-19264T (=DSM 44701T), isolated from a smear-ripened cheese.</title>
        <authorList>
            <consortium name="US DOE Joint Genome Institute (JGI-PGF)"/>
            <person name="Walter F."/>
            <person name="Albersmeier A."/>
            <person name="Kalinowski J."/>
            <person name="Ruckert C."/>
        </authorList>
    </citation>
    <scope>NUCLEOTIDE SEQUENCE</scope>
    <source>
        <strain evidence="5">CGMCC 4.7299</strain>
    </source>
</reference>
<dbReference type="EMBL" id="BMMX01000042">
    <property type="protein sequence ID" value="GGL13888.1"/>
    <property type="molecule type" value="Genomic_DNA"/>
</dbReference>
<keyword evidence="2" id="KW-1133">Transmembrane helix</keyword>
<feature type="domain" description="Alpha/beta-hydrolase catalytic" evidence="3">
    <location>
        <begin position="264"/>
        <end position="549"/>
    </location>
</feature>
<feature type="transmembrane region" description="Helical" evidence="2">
    <location>
        <begin position="89"/>
        <end position="108"/>
    </location>
</feature>
<evidence type="ECO:0000313" key="6">
    <source>
        <dbReference type="Proteomes" id="UP000656042"/>
    </source>
</evidence>
<evidence type="ECO:0000256" key="1">
    <source>
        <dbReference type="SAM" id="MobiDB-lite"/>
    </source>
</evidence>
<reference evidence="5" key="2">
    <citation type="submission" date="2020-09" db="EMBL/GenBank/DDBJ databases">
        <authorList>
            <person name="Sun Q."/>
            <person name="Zhou Y."/>
        </authorList>
    </citation>
    <scope>NUCLEOTIDE SEQUENCE</scope>
    <source>
        <strain evidence="5">CGMCC 4.7299</strain>
    </source>
</reference>
<evidence type="ECO:0000259" key="4">
    <source>
        <dbReference type="Pfam" id="PF15420"/>
    </source>
</evidence>
<evidence type="ECO:0008006" key="7">
    <source>
        <dbReference type="Google" id="ProtNLM"/>
    </source>
</evidence>
<dbReference type="AlphaFoldDB" id="A0A8J3C3N8"/>
<gene>
    <name evidence="5" type="ORF">GCM10012284_55790</name>
</gene>
<evidence type="ECO:0000259" key="3">
    <source>
        <dbReference type="Pfam" id="PF10081"/>
    </source>
</evidence>
<feature type="transmembrane region" description="Helical" evidence="2">
    <location>
        <begin position="129"/>
        <end position="151"/>
    </location>
</feature>
<dbReference type="Proteomes" id="UP000656042">
    <property type="component" value="Unassembled WGS sequence"/>
</dbReference>
<name>A0A8J3C3N8_9ACTN</name>
<dbReference type="Pfam" id="PF10081">
    <property type="entry name" value="Abhydrolase_9"/>
    <property type="match status" value="1"/>
</dbReference>